<protein>
    <submittedName>
        <fullName evidence="2">Unnamed protein product</fullName>
    </submittedName>
</protein>
<evidence type="ECO:0000313" key="2">
    <source>
        <dbReference type="EMBL" id="GMF44915.1"/>
    </source>
</evidence>
<accession>A0A9W6XT52</accession>
<gene>
    <name evidence="2" type="ORF">Pfra01_001587500</name>
</gene>
<feature type="region of interest" description="Disordered" evidence="1">
    <location>
        <begin position="1"/>
        <end position="89"/>
    </location>
</feature>
<evidence type="ECO:0000313" key="3">
    <source>
        <dbReference type="Proteomes" id="UP001165121"/>
    </source>
</evidence>
<dbReference type="Proteomes" id="UP001165121">
    <property type="component" value="Unassembled WGS sequence"/>
</dbReference>
<name>A0A9W6XT52_9STRA</name>
<reference evidence="2" key="1">
    <citation type="submission" date="2023-04" db="EMBL/GenBank/DDBJ databases">
        <title>Phytophthora fragariaefolia NBRC 109709.</title>
        <authorList>
            <person name="Ichikawa N."/>
            <person name="Sato H."/>
            <person name="Tonouchi N."/>
        </authorList>
    </citation>
    <scope>NUCLEOTIDE SEQUENCE</scope>
    <source>
        <strain evidence="2">NBRC 109709</strain>
    </source>
</reference>
<feature type="compositionally biased region" description="Basic and acidic residues" evidence="1">
    <location>
        <begin position="1"/>
        <end position="12"/>
    </location>
</feature>
<keyword evidence="3" id="KW-1185">Reference proteome</keyword>
<dbReference type="EMBL" id="BSXT01001744">
    <property type="protein sequence ID" value="GMF44915.1"/>
    <property type="molecule type" value="Genomic_DNA"/>
</dbReference>
<evidence type="ECO:0000256" key="1">
    <source>
        <dbReference type="SAM" id="MobiDB-lite"/>
    </source>
</evidence>
<proteinExistence type="predicted"/>
<feature type="compositionally biased region" description="Polar residues" evidence="1">
    <location>
        <begin position="17"/>
        <end position="39"/>
    </location>
</feature>
<organism evidence="2 3">
    <name type="scientific">Phytophthora fragariaefolia</name>
    <dbReference type="NCBI Taxonomy" id="1490495"/>
    <lineage>
        <taxon>Eukaryota</taxon>
        <taxon>Sar</taxon>
        <taxon>Stramenopiles</taxon>
        <taxon>Oomycota</taxon>
        <taxon>Peronosporomycetes</taxon>
        <taxon>Peronosporales</taxon>
        <taxon>Peronosporaceae</taxon>
        <taxon>Phytophthora</taxon>
    </lineage>
</organism>
<dbReference type="AlphaFoldDB" id="A0A9W6XT52"/>
<sequence length="89" mass="9996">MRKRVRFADHPPKKNTRGQNNSNRDGSVRPDSSNESLNECNRRPDNSNEDYEATQTGPDDSNKESWTPAAMPNAEVLIQLEPKKNDVAG</sequence>
<comment type="caution">
    <text evidence="2">The sequence shown here is derived from an EMBL/GenBank/DDBJ whole genome shotgun (WGS) entry which is preliminary data.</text>
</comment>